<dbReference type="InterPro" id="IPR026112">
    <property type="entry name" value="AMN"/>
</dbReference>
<feature type="compositionally biased region" description="Low complexity" evidence="10">
    <location>
        <begin position="451"/>
        <end position="461"/>
    </location>
</feature>
<evidence type="ECO:0000313" key="13">
    <source>
        <dbReference type="Proteomes" id="UP000887013"/>
    </source>
</evidence>
<evidence type="ECO:0000256" key="9">
    <source>
        <dbReference type="ARBA" id="ARBA00023136"/>
    </source>
</evidence>
<gene>
    <name evidence="12" type="primary">Amn</name>
    <name evidence="12" type="ORF">NPIL_13961</name>
</gene>
<evidence type="ECO:0000313" key="12">
    <source>
        <dbReference type="EMBL" id="GFS30193.1"/>
    </source>
</evidence>
<evidence type="ECO:0000256" key="6">
    <source>
        <dbReference type="ARBA" id="ARBA00022729"/>
    </source>
</evidence>
<comment type="subcellular location">
    <subcellularLocation>
        <location evidence="1">Cell membrane</location>
        <topology evidence="1">Single-pass type I membrane protein</topology>
    </subcellularLocation>
</comment>
<dbReference type="GO" id="GO:0006898">
    <property type="term" value="P:receptor-mediated endocytosis"/>
    <property type="evidence" value="ECO:0007669"/>
    <property type="project" value="TreeGrafter"/>
</dbReference>
<keyword evidence="6" id="KW-0732">Signal</keyword>
<comment type="caution">
    <text evidence="12">The sequence shown here is derived from an EMBL/GenBank/DDBJ whole genome shotgun (WGS) entry which is preliminary data.</text>
</comment>
<reference evidence="12" key="1">
    <citation type="submission" date="2020-08" db="EMBL/GenBank/DDBJ databases">
        <title>Multicomponent nature underlies the extraordinary mechanical properties of spider dragline silk.</title>
        <authorList>
            <person name="Kono N."/>
            <person name="Nakamura H."/>
            <person name="Mori M."/>
            <person name="Yoshida Y."/>
            <person name="Ohtoshi R."/>
            <person name="Malay A.D."/>
            <person name="Moran D.A.P."/>
            <person name="Tomita M."/>
            <person name="Numata K."/>
            <person name="Arakawa K."/>
        </authorList>
    </citation>
    <scope>NUCLEOTIDE SEQUENCE</scope>
</reference>
<keyword evidence="13" id="KW-1185">Reference proteome</keyword>
<evidence type="ECO:0000256" key="8">
    <source>
        <dbReference type="ARBA" id="ARBA00022989"/>
    </source>
</evidence>
<dbReference type="PANTHER" id="PTHR14995:SF2">
    <property type="entry name" value="PROTEIN AMNIONLESS"/>
    <property type="match status" value="1"/>
</dbReference>
<dbReference type="Pfam" id="PF14828">
    <property type="entry name" value="Amnionless"/>
    <property type="match status" value="1"/>
</dbReference>
<accession>A0A8X6I493</accession>
<evidence type="ECO:0000256" key="4">
    <source>
        <dbReference type="ARBA" id="ARBA00022475"/>
    </source>
</evidence>
<evidence type="ECO:0000256" key="1">
    <source>
        <dbReference type="ARBA" id="ARBA00004251"/>
    </source>
</evidence>
<proteinExistence type="predicted"/>
<evidence type="ECO:0000256" key="11">
    <source>
        <dbReference type="SAM" id="Phobius"/>
    </source>
</evidence>
<keyword evidence="3" id="KW-0813">Transport</keyword>
<sequence length="507" mass="55633">MVALANRYLPHNSSSFFGANNRMERMTSKWLLCFAVVGFYNVVRQSKAEDVKVWAVNTNFDNPRNWEGGRLPCANDRVIFSPSSSSVVLMPASLAAAEMVLPVNGELVFPSNAVFNLTGNTAQGSCVGQDAQFKPIVDYWYSPDNWNISSDRAYPRFPSRRNKAVSHAYRVPCTFDSVQFPARTSFSVQGINPAPTITSLRINDLDYNTEDLSKLLASSTGKLLFHDNPTLNIVNSPCSDPSGCICGNQKPPVFSIICAFKFPCAELKCLDPITVTGHCCPICATKIIATTNSDFRMDRFLELHDKLYNEIFNQVDSFTSKISDNEVQIVFVDDTATNSLANKLALLMHTIYNTDVKSVQSYGINSITIQKSERFRNQPSTSDQQSSSNGMSSGGIAGLIIAIIICSGLGAALYIYKKRQIEGFSFARFDLQSDKIELELGTTPHDELEPGDAPSSAAAAKDSGKGFDNPIYGTSVPTEDSSDAEESPEVNDFVENPMFNILEDSSK</sequence>
<evidence type="ECO:0000256" key="7">
    <source>
        <dbReference type="ARBA" id="ARBA00022927"/>
    </source>
</evidence>
<dbReference type="EMBL" id="BMAW01041679">
    <property type="protein sequence ID" value="GFS30193.1"/>
    <property type="molecule type" value="Genomic_DNA"/>
</dbReference>
<organism evidence="12 13">
    <name type="scientific">Nephila pilipes</name>
    <name type="common">Giant wood spider</name>
    <name type="synonym">Nephila maculata</name>
    <dbReference type="NCBI Taxonomy" id="299642"/>
    <lineage>
        <taxon>Eukaryota</taxon>
        <taxon>Metazoa</taxon>
        <taxon>Ecdysozoa</taxon>
        <taxon>Arthropoda</taxon>
        <taxon>Chelicerata</taxon>
        <taxon>Arachnida</taxon>
        <taxon>Araneae</taxon>
        <taxon>Araneomorphae</taxon>
        <taxon>Entelegynae</taxon>
        <taxon>Araneoidea</taxon>
        <taxon>Nephilidae</taxon>
        <taxon>Nephila</taxon>
    </lineage>
</organism>
<protein>
    <recommendedName>
        <fullName evidence="2">Protein amnionless</fullName>
    </recommendedName>
</protein>
<dbReference type="GO" id="GO:0016324">
    <property type="term" value="C:apical plasma membrane"/>
    <property type="evidence" value="ECO:0007669"/>
    <property type="project" value="TreeGrafter"/>
</dbReference>
<feature type="region of interest" description="Disordered" evidence="10">
    <location>
        <begin position="443"/>
        <end position="496"/>
    </location>
</feature>
<dbReference type="PANTHER" id="PTHR14995">
    <property type="entry name" value="AMNIONLESS"/>
    <property type="match status" value="1"/>
</dbReference>
<evidence type="ECO:0000256" key="5">
    <source>
        <dbReference type="ARBA" id="ARBA00022692"/>
    </source>
</evidence>
<evidence type="ECO:0000256" key="10">
    <source>
        <dbReference type="SAM" id="MobiDB-lite"/>
    </source>
</evidence>
<feature type="transmembrane region" description="Helical" evidence="11">
    <location>
        <begin position="395"/>
        <end position="416"/>
    </location>
</feature>
<keyword evidence="8 11" id="KW-1133">Transmembrane helix</keyword>
<keyword evidence="5 11" id="KW-0812">Transmembrane</keyword>
<keyword evidence="9 11" id="KW-0472">Membrane</keyword>
<dbReference type="OrthoDB" id="10067964at2759"/>
<dbReference type="Proteomes" id="UP000887013">
    <property type="component" value="Unassembled WGS sequence"/>
</dbReference>
<evidence type="ECO:0000256" key="2">
    <source>
        <dbReference type="ARBA" id="ARBA00021200"/>
    </source>
</evidence>
<keyword evidence="4" id="KW-1003">Cell membrane</keyword>
<name>A0A8X6I493_NEPPI</name>
<dbReference type="GO" id="GO:0015031">
    <property type="term" value="P:protein transport"/>
    <property type="evidence" value="ECO:0007669"/>
    <property type="project" value="UniProtKB-KW"/>
</dbReference>
<evidence type="ECO:0000256" key="3">
    <source>
        <dbReference type="ARBA" id="ARBA00022448"/>
    </source>
</evidence>
<feature type="compositionally biased region" description="Acidic residues" evidence="10">
    <location>
        <begin position="480"/>
        <end position="489"/>
    </location>
</feature>
<dbReference type="GO" id="GO:0030139">
    <property type="term" value="C:endocytic vesicle"/>
    <property type="evidence" value="ECO:0007669"/>
    <property type="project" value="TreeGrafter"/>
</dbReference>
<keyword evidence="7" id="KW-0653">Protein transport</keyword>
<dbReference type="AlphaFoldDB" id="A0A8X6I493"/>